<dbReference type="Pfam" id="PF13450">
    <property type="entry name" value="NAD_binding_8"/>
    <property type="match status" value="1"/>
</dbReference>
<dbReference type="SUPFAM" id="SSF54373">
    <property type="entry name" value="FAD-linked reductases, C-terminal domain"/>
    <property type="match status" value="1"/>
</dbReference>
<accession>A0A4R9LUY5</accession>
<organism evidence="1 2">
    <name type="scientific">Leptospira ilyithenensis</name>
    <dbReference type="NCBI Taxonomy" id="2484901"/>
    <lineage>
        <taxon>Bacteria</taxon>
        <taxon>Pseudomonadati</taxon>
        <taxon>Spirochaetota</taxon>
        <taxon>Spirochaetia</taxon>
        <taxon>Leptospirales</taxon>
        <taxon>Leptospiraceae</taxon>
        <taxon>Leptospira</taxon>
    </lineage>
</organism>
<evidence type="ECO:0000313" key="1">
    <source>
        <dbReference type="EMBL" id="TGN11646.1"/>
    </source>
</evidence>
<reference evidence="1" key="1">
    <citation type="journal article" date="2019" name="PLoS Negl. Trop. Dis.">
        <title>Revisiting the worldwide diversity of Leptospira species in the environment.</title>
        <authorList>
            <person name="Vincent A.T."/>
            <person name="Schiettekatte O."/>
            <person name="Bourhy P."/>
            <person name="Veyrier F.J."/>
            <person name="Picardeau M."/>
        </authorList>
    </citation>
    <scope>NUCLEOTIDE SEQUENCE [LARGE SCALE GENOMIC DNA]</scope>
    <source>
        <strain evidence="1">201400974</strain>
    </source>
</reference>
<dbReference type="SUPFAM" id="SSF51905">
    <property type="entry name" value="FAD/NAD(P)-binding domain"/>
    <property type="match status" value="1"/>
</dbReference>
<dbReference type="InterPro" id="IPR050464">
    <property type="entry name" value="Zeta_carotene_desat/Oxidored"/>
</dbReference>
<sequence length="436" mass="49220">MLSRIFQSFQKQYKVSDSVLIVGGGISGLIAAHSSLKKGKKVTLIERSDRLGGMLDTYKTEFGLVETAANGFLNSYATEELLQDLNLSSIQPLASSKKRYFLIQNHLRQIPISFFSIVRTLIGFLFLNAKPKENESFESWSFRIFGKQATIHLIEPTLGGIYAAKLKDMDPRMVFSRFLWKEGDSVYRNFKNSKNKSRKKPNKKGLISFQGGMSDLISNLTGTLDGKIEILTNSEITSLEKLKKEYPDHKIIFCMNVQSTYRILNENKVTQSALSKHNIKSIPLLSLATITCFTKTSLLKKPGFGVLFPKDSEVSANGVLLNDFIFEGRVFGELHSETWIYAGEFLDHLTEEEIRNLVIADRKIVSASSGEEDIVSFHPKIWKQSFPIYGTELLKFNRYLDEIENESTASSQSIRFLGNYRYGIGLRGLIEAALNP</sequence>
<dbReference type="PANTHER" id="PTHR42923:SF3">
    <property type="entry name" value="PROTOPORPHYRINOGEN OXIDASE"/>
    <property type="match status" value="1"/>
</dbReference>
<evidence type="ECO:0000313" key="2">
    <source>
        <dbReference type="Proteomes" id="UP000298264"/>
    </source>
</evidence>
<dbReference type="OrthoDB" id="343264at2"/>
<keyword evidence="2" id="KW-1185">Reference proteome</keyword>
<dbReference type="EMBL" id="RQHV01000038">
    <property type="protein sequence ID" value="TGN11646.1"/>
    <property type="molecule type" value="Genomic_DNA"/>
</dbReference>
<name>A0A4R9LUY5_9LEPT</name>
<dbReference type="AlphaFoldDB" id="A0A4R9LUY5"/>
<dbReference type="InterPro" id="IPR036188">
    <property type="entry name" value="FAD/NAD-bd_sf"/>
</dbReference>
<dbReference type="GO" id="GO:0016491">
    <property type="term" value="F:oxidoreductase activity"/>
    <property type="evidence" value="ECO:0007669"/>
    <property type="project" value="TreeGrafter"/>
</dbReference>
<dbReference type="Proteomes" id="UP000298264">
    <property type="component" value="Unassembled WGS sequence"/>
</dbReference>
<gene>
    <name evidence="1" type="ORF">EHS11_05980</name>
</gene>
<dbReference type="PANTHER" id="PTHR42923">
    <property type="entry name" value="PROTOPORPHYRINOGEN OXIDASE"/>
    <property type="match status" value="1"/>
</dbReference>
<protein>
    <submittedName>
        <fullName evidence="1">FAD-dependent oxidoreductase</fullName>
    </submittedName>
</protein>
<dbReference type="Gene3D" id="3.50.50.60">
    <property type="entry name" value="FAD/NAD(P)-binding domain"/>
    <property type="match status" value="1"/>
</dbReference>
<proteinExistence type="predicted"/>
<comment type="caution">
    <text evidence="1">The sequence shown here is derived from an EMBL/GenBank/DDBJ whole genome shotgun (WGS) entry which is preliminary data.</text>
</comment>